<evidence type="ECO:0000313" key="3">
    <source>
        <dbReference type="Proteomes" id="UP000662185"/>
    </source>
</evidence>
<dbReference type="InterPro" id="IPR029063">
    <property type="entry name" value="SAM-dependent_MTases_sf"/>
</dbReference>
<sequence length="305" mass="34657">MYAFRNSIAALSRSTPYFQGKRRLGNIISRLLTNFDSDQECISTVKMQDGSWMQLDVRSRTEQWPYWTGFYDNDILARLSSCLQEKSIVFDVGAHVGFYSVALGRKLQALNGQLYAFEPVKSNFERLTTNILLNSLEGIVSAHNIALGDDEDIIEMSMENDNNSTTGNAVMVKGEIPTHYFGMNSTARLTMLDTFVKEQGVENCHLLKIDIEGSEVMFFRGGISFLSKTRPIIYGEFNNYFLPKFGHSFLDVVDIVSSWNYRFFQQTHSCQFVDIREIKPNLENILLVPAETSDWVLNQLGVVSA</sequence>
<dbReference type="PANTHER" id="PTHR34203:SF13">
    <property type="entry name" value="EXPRESSED PROTEIN"/>
    <property type="match status" value="1"/>
</dbReference>
<keyword evidence="2" id="KW-0489">Methyltransferase</keyword>
<keyword evidence="2" id="KW-0808">Transferase</keyword>
<dbReference type="PANTHER" id="PTHR34203">
    <property type="entry name" value="METHYLTRANSFERASE, FKBM FAMILY PROTEIN"/>
    <property type="match status" value="1"/>
</dbReference>
<dbReference type="Proteomes" id="UP000662185">
    <property type="component" value="Unassembled WGS sequence"/>
</dbReference>
<dbReference type="RefSeq" id="WP_190564610.1">
    <property type="nucleotide sequence ID" value="NZ_JACJQU010000024.1"/>
</dbReference>
<dbReference type="GO" id="GO:0008168">
    <property type="term" value="F:methyltransferase activity"/>
    <property type="evidence" value="ECO:0007669"/>
    <property type="project" value="UniProtKB-KW"/>
</dbReference>
<dbReference type="NCBIfam" id="TIGR01444">
    <property type="entry name" value="fkbM_fam"/>
    <property type="match status" value="1"/>
</dbReference>
<proteinExistence type="predicted"/>
<dbReference type="Gene3D" id="3.40.50.150">
    <property type="entry name" value="Vaccinia Virus protein VP39"/>
    <property type="match status" value="1"/>
</dbReference>
<reference evidence="3" key="1">
    <citation type="journal article" date="2020" name="ISME J.">
        <title>Comparative genomics reveals insights into cyanobacterial evolution and habitat adaptation.</title>
        <authorList>
            <person name="Chen M.Y."/>
            <person name="Teng W.K."/>
            <person name="Zhao L."/>
            <person name="Hu C.X."/>
            <person name="Zhou Y.K."/>
            <person name="Han B.P."/>
            <person name="Song L.R."/>
            <person name="Shu W.S."/>
        </authorList>
    </citation>
    <scope>NUCLEOTIDE SEQUENCE [LARGE SCALE GENOMIC DNA]</scope>
    <source>
        <strain evidence="3">FACHB-251</strain>
    </source>
</reference>
<dbReference type="InterPro" id="IPR006342">
    <property type="entry name" value="FkbM_mtfrase"/>
</dbReference>
<evidence type="ECO:0000259" key="1">
    <source>
        <dbReference type="Pfam" id="PF05050"/>
    </source>
</evidence>
<feature type="domain" description="Methyltransferase FkbM" evidence="1">
    <location>
        <begin position="91"/>
        <end position="263"/>
    </location>
</feature>
<evidence type="ECO:0000313" key="2">
    <source>
        <dbReference type="EMBL" id="MBD2296490.1"/>
    </source>
</evidence>
<dbReference type="InterPro" id="IPR052514">
    <property type="entry name" value="SAM-dependent_MTase"/>
</dbReference>
<keyword evidence="3" id="KW-1185">Reference proteome</keyword>
<dbReference type="EMBL" id="JACJQU010000024">
    <property type="protein sequence ID" value="MBD2296490.1"/>
    <property type="molecule type" value="Genomic_DNA"/>
</dbReference>
<dbReference type="AlphaFoldDB" id="A0A926WKZ7"/>
<organism evidence="2 3">
    <name type="scientific">Anabaena sphaerica FACHB-251</name>
    <dbReference type="NCBI Taxonomy" id="2692883"/>
    <lineage>
        <taxon>Bacteria</taxon>
        <taxon>Bacillati</taxon>
        <taxon>Cyanobacteriota</taxon>
        <taxon>Cyanophyceae</taxon>
        <taxon>Nostocales</taxon>
        <taxon>Nostocaceae</taxon>
        <taxon>Anabaena</taxon>
    </lineage>
</organism>
<gene>
    <name evidence="2" type="ORF">H6G06_24185</name>
</gene>
<name>A0A926WKZ7_9NOST</name>
<dbReference type="SUPFAM" id="SSF53335">
    <property type="entry name" value="S-adenosyl-L-methionine-dependent methyltransferases"/>
    <property type="match status" value="1"/>
</dbReference>
<comment type="caution">
    <text evidence="2">The sequence shown here is derived from an EMBL/GenBank/DDBJ whole genome shotgun (WGS) entry which is preliminary data.</text>
</comment>
<dbReference type="Pfam" id="PF05050">
    <property type="entry name" value="Methyltransf_21"/>
    <property type="match status" value="1"/>
</dbReference>
<protein>
    <submittedName>
        <fullName evidence="2">FkbM family methyltransferase</fullName>
    </submittedName>
</protein>
<accession>A0A926WKZ7</accession>
<dbReference type="GO" id="GO:0032259">
    <property type="term" value="P:methylation"/>
    <property type="evidence" value="ECO:0007669"/>
    <property type="project" value="UniProtKB-KW"/>
</dbReference>